<dbReference type="GO" id="GO:0003676">
    <property type="term" value="F:nucleic acid binding"/>
    <property type="evidence" value="ECO:0007669"/>
    <property type="project" value="InterPro"/>
</dbReference>
<dbReference type="Pfam" id="PF01844">
    <property type="entry name" value="HNH"/>
    <property type="match status" value="1"/>
</dbReference>
<keyword evidence="2" id="KW-0255">Endonuclease</keyword>
<name>A0A160DD21_9CAUD</name>
<dbReference type="Gene3D" id="1.10.30.50">
    <property type="match status" value="1"/>
</dbReference>
<evidence type="ECO:0000259" key="1">
    <source>
        <dbReference type="SMART" id="SM00507"/>
    </source>
</evidence>
<accession>A0A160DD21</accession>
<sequence>MARKTGPTPRTVTAARERAGGLCERCGFAEAQQLHHRRPRGMGGTRDAGANALSNLFYVCYPCHRHIEENRAESIENGFLISRISSISPEAVPVLYRGTLKLLNNEGEAIKCLGSGLTTDCKVAGKY</sequence>
<dbReference type="InterPro" id="IPR003615">
    <property type="entry name" value="HNH_nuc"/>
</dbReference>
<organism evidence="2 3">
    <name type="scientific">Gordonia phage Vendetta</name>
    <dbReference type="NCBI Taxonomy" id="1838082"/>
    <lineage>
        <taxon>Viruses</taxon>
        <taxon>Duplodnaviria</taxon>
        <taxon>Heunggongvirae</taxon>
        <taxon>Uroviricota</taxon>
        <taxon>Caudoviricetes</taxon>
        <taxon>Ruthgordonvirinae</taxon>
        <taxon>Vendettavirus</taxon>
        <taxon>Vendettavirus vendetta</taxon>
    </lineage>
</organism>
<evidence type="ECO:0000313" key="3">
    <source>
        <dbReference type="Proteomes" id="UP000202306"/>
    </source>
</evidence>
<protein>
    <submittedName>
        <fullName evidence="2">HNH endonuclease</fullName>
    </submittedName>
</protein>
<dbReference type="SMART" id="SM00507">
    <property type="entry name" value="HNHc"/>
    <property type="match status" value="1"/>
</dbReference>
<keyword evidence="2" id="KW-0540">Nuclease</keyword>
<dbReference type="KEGG" id="vg:28800225"/>
<dbReference type="GO" id="GO:0004519">
    <property type="term" value="F:endonuclease activity"/>
    <property type="evidence" value="ECO:0007669"/>
    <property type="project" value="UniProtKB-KW"/>
</dbReference>
<evidence type="ECO:0000313" key="2">
    <source>
        <dbReference type="EMBL" id="ANA85598.1"/>
    </source>
</evidence>
<reference evidence="2 3" key="1">
    <citation type="submission" date="2016-03" db="EMBL/GenBank/DDBJ databases">
        <authorList>
            <person name="Stanton A.J."/>
            <person name="Montgomery M.T."/>
            <person name="Guerrero C.A."/>
            <person name="Mavrich T.N."/>
            <person name="Pope W.H."/>
            <person name="Garlena R.A."/>
            <person name="Russell D.A."/>
            <person name="Jacobs-Sera D."/>
            <person name="Hendrix R.W."/>
            <person name="Hatfull G.F."/>
        </authorList>
    </citation>
    <scope>NUCLEOTIDE SEQUENCE [LARGE SCALE GENOMIC DNA]</scope>
</reference>
<dbReference type="Proteomes" id="UP000202306">
    <property type="component" value="Segment"/>
</dbReference>
<dbReference type="GO" id="GO:0008270">
    <property type="term" value="F:zinc ion binding"/>
    <property type="evidence" value="ECO:0007669"/>
    <property type="project" value="InterPro"/>
</dbReference>
<keyword evidence="2" id="KW-0378">Hydrolase</keyword>
<gene>
    <name evidence="2" type="primary">51</name>
    <name evidence="2" type="ORF">PBI_VENDETTA_51</name>
</gene>
<dbReference type="EMBL" id="KU998237">
    <property type="protein sequence ID" value="ANA85598.1"/>
    <property type="molecule type" value="Genomic_DNA"/>
</dbReference>
<feature type="domain" description="HNH nuclease" evidence="1">
    <location>
        <begin position="11"/>
        <end position="65"/>
    </location>
</feature>
<dbReference type="CDD" id="cd00085">
    <property type="entry name" value="HNHc"/>
    <property type="match status" value="1"/>
</dbReference>
<proteinExistence type="predicted"/>
<dbReference type="InterPro" id="IPR002711">
    <property type="entry name" value="HNH"/>
</dbReference>
<dbReference type="OrthoDB" id="15027at10239"/>
<keyword evidence="3" id="KW-1185">Reference proteome</keyword>
<dbReference type="GeneID" id="28800225"/>
<dbReference type="RefSeq" id="YP_009273983.1">
    <property type="nucleotide sequence ID" value="NC_030911.1"/>
</dbReference>